<reference evidence="2" key="2">
    <citation type="submission" date="2021-08" db="EMBL/GenBank/DDBJ databases">
        <authorList>
            <person name="Nwanade C."/>
            <person name="Wang M."/>
            <person name="Masoudi A."/>
            <person name="Yu Z."/>
            <person name="Liu J."/>
        </authorList>
    </citation>
    <scope>NUCLEOTIDE SEQUENCE</scope>
    <source>
        <strain evidence="2">S166</strain>
    </source>
</reference>
<protein>
    <submittedName>
        <fullName evidence="2">YqcI/YcgG family protein</fullName>
    </submittedName>
</protein>
<name>A0A0P1HP86_9RHOB</name>
<evidence type="ECO:0000313" key="1">
    <source>
        <dbReference type="EMBL" id="CUI00310.1"/>
    </source>
</evidence>
<organism evidence="1 3">
    <name type="scientific">Leisingera aquaemixtae</name>
    <dbReference type="NCBI Taxonomy" id="1396826"/>
    <lineage>
        <taxon>Bacteria</taxon>
        <taxon>Pseudomonadati</taxon>
        <taxon>Pseudomonadota</taxon>
        <taxon>Alphaproteobacteria</taxon>
        <taxon>Rhodobacterales</taxon>
        <taxon>Roseobacteraceae</taxon>
        <taxon>Leisingera</taxon>
    </lineage>
</organism>
<dbReference type="InterPro" id="IPR014988">
    <property type="entry name" value="Uncharacterised_YqcI/YcgG"/>
</dbReference>
<dbReference type="Proteomes" id="UP000051326">
    <property type="component" value="Unassembled WGS sequence"/>
</dbReference>
<dbReference type="RefSeq" id="WP_141889523.1">
    <property type="nucleotide sequence ID" value="NZ_CP041159.1"/>
</dbReference>
<gene>
    <name evidence="2" type="ORF">K3718_14540</name>
    <name evidence="1" type="ORF">PHA8399_02438</name>
</gene>
<proteinExistence type="predicted"/>
<dbReference type="Pfam" id="PF08892">
    <property type="entry name" value="YqcI_YcgG"/>
    <property type="match status" value="1"/>
</dbReference>
<dbReference type="EMBL" id="CP081051">
    <property type="protein sequence ID" value="UWQ40747.1"/>
    <property type="molecule type" value="Genomic_DNA"/>
</dbReference>
<dbReference type="PANTHER" id="PTHR40045:SF1">
    <property type="entry name" value="YQCI_YCGG FAMILY PROTEIN"/>
    <property type="match status" value="1"/>
</dbReference>
<reference evidence="1 3" key="1">
    <citation type="submission" date="2015-09" db="EMBL/GenBank/DDBJ databases">
        <authorList>
            <consortium name="Swine Surveillance"/>
        </authorList>
    </citation>
    <scope>NUCLEOTIDE SEQUENCE [LARGE SCALE GENOMIC DNA]</scope>
    <source>
        <strain evidence="1 3">CECT 8399</strain>
    </source>
</reference>
<dbReference type="EMBL" id="CYSR01000022">
    <property type="protein sequence ID" value="CUI00310.1"/>
    <property type="molecule type" value="Genomic_DNA"/>
</dbReference>
<sequence length="248" mass="28517">MTTKIIYSRVEIDSAFDATTWQKKIFNELATNFRSRSRLFPCTFGVAGFEADQLRFAFSENMDPGEVSAALKCYLKDAKSFGKNTSLLVLSRPGPIQSLEHYRARFWSTLDGIHQTDDTEWPETIPAQIDSAGWEWCFGGEQIFVVCNTPAHVNRQSRRFSSFMLTFQPRWVFNGILDTRETAEKATSKIRSRILQYDLINPSQDLGLYGDPDNREFAQYFLDDENRAATCPFHSFTKKNQNEEEKVA</sequence>
<keyword evidence="4" id="KW-1185">Reference proteome</keyword>
<evidence type="ECO:0000313" key="2">
    <source>
        <dbReference type="EMBL" id="UWQ40747.1"/>
    </source>
</evidence>
<evidence type="ECO:0000313" key="3">
    <source>
        <dbReference type="Proteomes" id="UP000051326"/>
    </source>
</evidence>
<evidence type="ECO:0000313" key="4">
    <source>
        <dbReference type="Proteomes" id="UP001058514"/>
    </source>
</evidence>
<dbReference type="PANTHER" id="PTHR40045">
    <property type="entry name" value="YCGG FAMILY PROTEIN"/>
    <property type="match status" value="1"/>
</dbReference>
<dbReference type="Proteomes" id="UP001058514">
    <property type="component" value="Chromosome"/>
</dbReference>
<dbReference type="AlphaFoldDB" id="A0A0P1HP86"/>
<accession>A0A0P1HP86</accession>
<dbReference type="STRING" id="1396826.PHA8399_02438"/>